<dbReference type="InterPro" id="IPR035979">
    <property type="entry name" value="RBD_domain_sf"/>
</dbReference>
<organism evidence="5 6">
    <name type="scientific">Pteropus vampyrus</name>
    <name type="common">Large flying fox</name>
    <dbReference type="NCBI Taxonomy" id="132908"/>
    <lineage>
        <taxon>Eukaryota</taxon>
        <taxon>Metazoa</taxon>
        <taxon>Chordata</taxon>
        <taxon>Craniata</taxon>
        <taxon>Vertebrata</taxon>
        <taxon>Euteleostomi</taxon>
        <taxon>Mammalia</taxon>
        <taxon>Eutheria</taxon>
        <taxon>Laurasiatheria</taxon>
        <taxon>Chiroptera</taxon>
        <taxon>Yinpterochiroptera</taxon>
        <taxon>Pteropodoidea</taxon>
        <taxon>Pteropodidae</taxon>
        <taxon>Pteropodinae</taxon>
        <taxon>Pteropus</taxon>
    </lineage>
</organism>
<dbReference type="AlphaFoldDB" id="A0A6P3R7R0"/>
<dbReference type="CDD" id="cd12311">
    <property type="entry name" value="RRM_SRSF2_SRSF8"/>
    <property type="match status" value="1"/>
</dbReference>
<evidence type="ECO:0000313" key="6">
    <source>
        <dbReference type="RefSeq" id="XP_011376777.1"/>
    </source>
</evidence>
<dbReference type="InterPro" id="IPR050441">
    <property type="entry name" value="RBM"/>
</dbReference>
<dbReference type="InterPro" id="IPR012677">
    <property type="entry name" value="Nucleotide-bd_a/b_plait_sf"/>
</dbReference>
<sequence>MSYRHPPPNMESMTSLKVDNLNNCTTVNTLLRTFEKYGDIGDVYIPRDRFTKEARGFAFVRFHDKHQAENAKDAINGIILDGHELRVQMARFGRPPNSLHGYRRETPTRTYRRQSHSPSGRHDSSSSSQSRSRGRSRFSKKSPPRCSHMKSASRFHGRSPSTSKSSATSRFKSSSVSTSSSLTKSRSTSRSVPSEEKSSSQSKDLSTSPKEEGVMS</sequence>
<reference evidence="6" key="1">
    <citation type="submission" date="2025-08" db="UniProtKB">
        <authorList>
            <consortium name="RefSeq"/>
        </authorList>
    </citation>
    <scope>IDENTIFICATION</scope>
    <source>
        <tissue evidence="6">Kidney</tissue>
    </source>
</reference>
<feature type="domain" description="RRM" evidence="4">
    <location>
        <begin position="14"/>
        <end position="92"/>
    </location>
</feature>
<name>A0A6P3R7R0_PTEVA</name>
<protein>
    <submittedName>
        <fullName evidence="6">Serine/arginine-rich splicing factor 2</fullName>
    </submittedName>
</protein>
<dbReference type="PROSITE" id="PS50102">
    <property type="entry name" value="RRM"/>
    <property type="match status" value="1"/>
</dbReference>
<dbReference type="KEGG" id="pvp:105304412"/>
<evidence type="ECO:0000256" key="3">
    <source>
        <dbReference type="SAM" id="MobiDB-lite"/>
    </source>
</evidence>
<evidence type="ECO:0000256" key="2">
    <source>
        <dbReference type="PROSITE-ProRule" id="PRU00176"/>
    </source>
</evidence>
<feature type="compositionally biased region" description="Basic residues" evidence="3">
    <location>
        <begin position="132"/>
        <end position="157"/>
    </location>
</feature>
<dbReference type="InterPro" id="IPR000504">
    <property type="entry name" value="RRM_dom"/>
</dbReference>
<dbReference type="SMART" id="SM00360">
    <property type="entry name" value="RRM"/>
    <property type="match status" value="1"/>
</dbReference>
<keyword evidence="5" id="KW-1185">Reference proteome</keyword>
<dbReference type="OrthoDB" id="8093034at2759"/>
<feature type="compositionally biased region" description="Low complexity" evidence="3">
    <location>
        <begin position="199"/>
        <end position="208"/>
    </location>
</feature>
<dbReference type="GO" id="GO:0003723">
    <property type="term" value="F:RNA binding"/>
    <property type="evidence" value="ECO:0007669"/>
    <property type="project" value="UniProtKB-UniRule"/>
</dbReference>
<dbReference type="Gene3D" id="3.30.70.330">
    <property type="match status" value="1"/>
</dbReference>
<accession>A0A6P3R7R0</accession>
<dbReference type="RefSeq" id="XP_011376777.1">
    <property type="nucleotide sequence ID" value="XM_011378475.1"/>
</dbReference>
<dbReference type="CTD" id="6427"/>
<keyword evidence="1 2" id="KW-0694">RNA-binding</keyword>
<dbReference type="PANTHER" id="PTHR48034">
    <property type="entry name" value="TRANSFORMER-2 SEX-DETERMINING PROTEIN-RELATED"/>
    <property type="match status" value="1"/>
</dbReference>
<evidence type="ECO:0000256" key="1">
    <source>
        <dbReference type="ARBA" id="ARBA00022884"/>
    </source>
</evidence>
<feature type="compositionally biased region" description="Low complexity" evidence="3">
    <location>
        <begin position="158"/>
        <end position="192"/>
    </location>
</feature>
<dbReference type="GeneID" id="105304412"/>
<evidence type="ECO:0000259" key="4">
    <source>
        <dbReference type="PROSITE" id="PS50102"/>
    </source>
</evidence>
<proteinExistence type="predicted"/>
<dbReference type="Proteomes" id="UP000515202">
    <property type="component" value="Unplaced"/>
</dbReference>
<dbReference type="Pfam" id="PF00076">
    <property type="entry name" value="RRM_1"/>
    <property type="match status" value="1"/>
</dbReference>
<feature type="region of interest" description="Disordered" evidence="3">
    <location>
        <begin position="92"/>
        <end position="216"/>
    </location>
</feature>
<evidence type="ECO:0000313" key="5">
    <source>
        <dbReference type="Proteomes" id="UP000515202"/>
    </source>
</evidence>
<dbReference type="SUPFAM" id="SSF54928">
    <property type="entry name" value="RNA-binding domain, RBD"/>
    <property type="match status" value="1"/>
</dbReference>
<gene>
    <name evidence="6" type="primary">SRSF2</name>
</gene>